<evidence type="ECO:0000256" key="2">
    <source>
        <dbReference type="ARBA" id="ARBA00023002"/>
    </source>
</evidence>
<feature type="transmembrane region" description="Helical" evidence="4">
    <location>
        <begin position="43"/>
        <end position="65"/>
    </location>
</feature>
<dbReference type="AlphaFoldDB" id="A0A9W6FAL7"/>
<feature type="domain" description="FAD-dependent oxidoreductase 2 FAD-binding" evidence="5">
    <location>
        <begin position="255"/>
        <end position="749"/>
    </location>
</feature>
<evidence type="ECO:0000259" key="5">
    <source>
        <dbReference type="Pfam" id="PF00890"/>
    </source>
</evidence>
<keyword evidence="4" id="KW-0812">Transmembrane</keyword>
<keyword evidence="1" id="KW-0285">Flavoprotein</keyword>
<comment type="caution">
    <text evidence="6">The sequence shown here is derived from an EMBL/GenBank/DDBJ whole genome shotgun (WGS) entry which is preliminary data.</text>
</comment>
<reference evidence="6 7" key="1">
    <citation type="journal article" date="2023" name="Commun. Biol.">
        <title>Reorganization of the ancestral sex-determining regions during the evolution of trioecy in Pleodorina starrii.</title>
        <authorList>
            <person name="Takahashi K."/>
            <person name="Suzuki S."/>
            <person name="Kawai-Toyooka H."/>
            <person name="Yamamoto K."/>
            <person name="Hamaji T."/>
            <person name="Ootsuki R."/>
            <person name="Yamaguchi H."/>
            <person name="Kawachi M."/>
            <person name="Higashiyama T."/>
            <person name="Nozaki H."/>
        </authorList>
    </citation>
    <scope>NUCLEOTIDE SEQUENCE [LARGE SCALE GENOMIC DNA]</scope>
    <source>
        <strain evidence="6 7">NIES-4479</strain>
    </source>
</reference>
<dbReference type="Proteomes" id="UP001165080">
    <property type="component" value="Unassembled WGS sequence"/>
</dbReference>
<feature type="region of interest" description="Disordered" evidence="3">
    <location>
        <begin position="451"/>
        <end position="475"/>
    </location>
</feature>
<name>A0A9W6FAL7_9CHLO</name>
<dbReference type="PANTHER" id="PTHR43400:SF1">
    <property type="entry name" value="FUMARATE REDUCTASE"/>
    <property type="match status" value="1"/>
</dbReference>
<feature type="compositionally biased region" description="Polar residues" evidence="3">
    <location>
        <begin position="1"/>
        <end position="15"/>
    </location>
</feature>
<sequence>MRRVSSSQQNRSITIGTEPCMQRQQGRGSPSPRATSHAHRARPWLLVLLASLCGFGFLIGLWSWLPPSTLLGVTAQAQQAQQRAQAHRSAQQAAATGSDFGKTVLRDSGSEASQSAAGVHSVAAGSSLVRQAQQQLQQQKQQRQHDLHTSGRGSFRGGAGSSSSSSSSRGDAMSSHPHHHQQQAGADSAPAVPPPSAQVVVVGGGLAGLVAALQAAECLEAAAAANHTAASPGPSLASPGCLPTLCGGGSVSSLAASAPSYSVDVLLVEKMPSLGGNSAKASSGINALNPEGGDSEELFRGDVTTSGGGGSRSELVERLVRNSTAALSFLAAHGASLTGVTRLGGHSVSRTRTVSGGANVGWVLMSALMEAVKKQHRIKDLALATVLRSSLAPNDPTLPSVVNQPPPPPPAPLFSLAPHPPVQVLEGYALRSILTAGGAGAAGGAAAGSSVTGVELSPAGGPDSSYPVTTAPASSGASADTAAATAAAPSRFRVASGAVVLATGGFAANKALLKTVAPEAADLATTNGPWARGESLDLAAAAGAALVGLQDVQFLAPEKLRGVGGLLLDLEGSRFVDELARRDVVAGAMMGLPGRVGWMLLGRDAGTEYGAGALEFYCKRGLMVKAETLSAAAAAMGVPEARLRQQLSDYSERAARLAAGEGYPADPFGKRVFPHPPDPDQQLPLYLAQVTPVVHYTMGGVAINERAEVLMAGPGGGPDGSGAVIKGLYAAGEVSGGLHGRNRLGGNSLLECAVFGRIAGAQAASCSAR</sequence>
<dbReference type="SUPFAM" id="SSF56425">
    <property type="entry name" value="Succinate dehydrogenase/fumarate reductase flavoprotein, catalytic domain"/>
    <property type="match status" value="1"/>
</dbReference>
<feature type="compositionally biased region" description="Low complexity" evidence="3">
    <location>
        <begin position="82"/>
        <end position="95"/>
    </location>
</feature>
<evidence type="ECO:0000313" key="6">
    <source>
        <dbReference type="EMBL" id="GLC61935.1"/>
    </source>
</evidence>
<evidence type="ECO:0000256" key="4">
    <source>
        <dbReference type="SAM" id="Phobius"/>
    </source>
</evidence>
<dbReference type="SUPFAM" id="SSF51905">
    <property type="entry name" value="FAD/NAD(P)-binding domain"/>
    <property type="match status" value="1"/>
</dbReference>
<evidence type="ECO:0000256" key="3">
    <source>
        <dbReference type="SAM" id="MobiDB-lite"/>
    </source>
</evidence>
<dbReference type="Gene3D" id="3.50.50.60">
    <property type="entry name" value="FAD/NAD(P)-binding domain"/>
    <property type="match status" value="3"/>
</dbReference>
<proteinExistence type="predicted"/>
<accession>A0A9W6FAL7</accession>
<keyword evidence="2" id="KW-0560">Oxidoreductase</keyword>
<feature type="compositionally biased region" description="Low complexity" evidence="3">
    <location>
        <begin position="161"/>
        <end position="175"/>
    </location>
</feature>
<keyword evidence="7" id="KW-1185">Reference proteome</keyword>
<dbReference type="Pfam" id="PF00890">
    <property type="entry name" value="FAD_binding_2"/>
    <property type="match status" value="1"/>
</dbReference>
<keyword evidence="4" id="KW-0472">Membrane</keyword>
<dbReference type="Gene3D" id="3.90.700.10">
    <property type="entry name" value="Succinate dehydrogenase/fumarate reductase flavoprotein, catalytic domain"/>
    <property type="match status" value="1"/>
</dbReference>
<organism evidence="6 7">
    <name type="scientific">Pleodorina starrii</name>
    <dbReference type="NCBI Taxonomy" id="330485"/>
    <lineage>
        <taxon>Eukaryota</taxon>
        <taxon>Viridiplantae</taxon>
        <taxon>Chlorophyta</taxon>
        <taxon>core chlorophytes</taxon>
        <taxon>Chlorophyceae</taxon>
        <taxon>CS clade</taxon>
        <taxon>Chlamydomonadales</taxon>
        <taxon>Volvocaceae</taxon>
        <taxon>Pleodorina</taxon>
    </lineage>
</organism>
<feature type="compositionally biased region" description="Low complexity" evidence="3">
    <location>
        <begin position="112"/>
        <end position="141"/>
    </location>
</feature>
<dbReference type="EMBL" id="BRXU01000055">
    <property type="protein sequence ID" value="GLC61935.1"/>
    <property type="molecule type" value="Genomic_DNA"/>
</dbReference>
<dbReference type="InterPro" id="IPR050315">
    <property type="entry name" value="FAD-oxidoreductase_2"/>
</dbReference>
<dbReference type="PANTHER" id="PTHR43400">
    <property type="entry name" value="FUMARATE REDUCTASE"/>
    <property type="match status" value="1"/>
</dbReference>
<dbReference type="GO" id="GO:0016491">
    <property type="term" value="F:oxidoreductase activity"/>
    <property type="evidence" value="ECO:0007669"/>
    <property type="project" value="UniProtKB-KW"/>
</dbReference>
<dbReference type="InterPro" id="IPR036188">
    <property type="entry name" value="FAD/NAD-bd_sf"/>
</dbReference>
<dbReference type="InterPro" id="IPR027477">
    <property type="entry name" value="Succ_DH/fumarate_Rdtase_cat_sf"/>
</dbReference>
<gene>
    <name evidence="6" type="primary">PLEST011458</name>
    <name evidence="6" type="ORF">PLESTB_001821200</name>
</gene>
<feature type="region of interest" description="Disordered" evidence="3">
    <location>
        <begin position="82"/>
        <end position="194"/>
    </location>
</feature>
<feature type="compositionally biased region" description="Polar residues" evidence="3">
    <location>
        <begin position="22"/>
        <end position="34"/>
    </location>
</feature>
<feature type="region of interest" description="Disordered" evidence="3">
    <location>
        <begin position="1"/>
        <end position="36"/>
    </location>
</feature>
<keyword evidence="4" id="KW-1133">Transmembrane helix</keyword>
<evidence type="ECO:0000313" key="7">
    <source>
        <dbReference type="Proteomes" id="UP001165080"/>
    </source>
</evidence>
<protein>
    <recommendedName>
        <fullName evidence="5">FAD-dependent oxidoreductase 2 FAD-binding domain-containing protein</fullName>
    </recommendedName>
</protein>
<evidence type="ECO:0000256" key="1">
    <source>
        <dbReference type="ARBA" id="ARBA00022630"/>
    </source>
</evidence>
<dbReference type="InterPro" id="IPR003953">
    <property type="entry name" value="FAD-dep_OxRdtase_2_FAD-bd"/>
</dbReference>